<comment type="caution">
    <text evidence="2">The sequence shown here is derived from an EMBL/GenBank/DDBJ whole genome shotgun (WGS) entry which is preliminary data.</text>
</comment>
<dbReference type="RefSeq" id="WP_264883435.1">
    <property type="nucleotide sequence ID" value="NZ_JAPDOB010000002.1"/>
</dbReference>
<organism evidence="2 3">
    <name type="scientific">Sphingomonas arvum</name>
    <dbReference type="NCBI Taxonomy" id="2992113"/>
    <lineage>
        <taxon>Bacteria</taxon>
        <taxon>Pseudomonadati</taxon>
        <taxon>Pseudomonadota</taxon>
        <taxon>Alphaproteobacteria</taxon>
        <taxon>Sphingomonadales</taxon>
        <taxon>Sphingomonadaceae</taxon>
        <taxon>Sphingomonas</taxon>
    </lineage>
</organism>
<keyword evidence="3" id="KW-1185">Reference proteome</keyword>
<sequence length="68" mass="7443">MRGLGYFVSIISVMLLGSVAWPSPEDPSWHLPALLAGMATSITGMLLRWAASRKQLHELHAVERRTGA</sequence>
<keyword evidence="1" id="KW-1133">Transmembrane helix</keyword>
<protein>
    <submittedName>
        <fullName evidence="2">Uncharacterized protein</fullName>
    </submittedName>
</protein>
<keyword evidence="1" id="KW-0472">Membrane</keyword>
<dbReference type="EMBL" id="JAPDOB010000002">
    <property type="protein sequence ID" value="MCW3798547.1"/>
    <property type="molecule type" value="Genomic_DNA"/>
</dbReference>
<feature type="transmembrane region" description="Helical" evidence="1">
    <location>
        <begin position="30"/>
        <end position="51"/>
    </location>
</feature>
<evidence type="ECO:0000256" key="1">
    <source>
        <dbReference type="SAM" id="Phobius"/>
    </source>
</evidence>
<accession>A0ABT3JHI3</accession>
<proteinExistence type="predicted"/>
<evidence type="ECO:0000313" key="2">
    <source>
        <dbReference type="EMBL" id="MCW3798547.1"/>
    </source>
</evidence>
<keyword evidence="1" id="KW-0812">Transmembrane</keyword>
<gene>
    <name evidence="2" type="ORF">OMW55_12090</name>
</gene>
<name>A0ABT3JHI3_9SPHN</name>
<evidence type="ECO:0000313" key="3">
    <source>
        <dbReference type="Proteomes" id="UP001526246"/>
    </source>
</evidence>
<dbReference type="Proteomes" id="UP001526246">
    <property type="component" value="Unassembled WGS sequence"/>
</dbReference>
<reference evidence="2 3" key="1">
    <citation type="submission" date="2022-10" db="EMBL/GenBank/DDBJ databases">
        <title>Sphingomonas sp.</title>
        <authorList>
            <person name="Jin C."/>
        </authorList>
    </citation>
    <scope>NUCLEOTIDE SEQUENCE [LARGE SCALE GENOMIC DNA]</scope>
    <source>
        <strain evidence="2 3">BN140010</strain>
    </source>
</reference>